<dbReference type="InterPro" id="IPR018485">
    <property type="entry name" value="FGGY_C"/>
</dbReference>
<keyword evidence="6" id="KW-0067">ATP-binding</keyword>
<evidence type="ECO:0000256" key="3">
    <source>
        <dbReference type="ARBA" id="ARBA00022679"/>
    </source>
</evidence>
<name>A0ABP8ESI0_9MICO</name>
<dbReference type="SUPFAM" id="SSF53067">
    <property type="entry name" value="Actin-like ATPase domain"/>
    <property type="match status" value="2"/>
</dbReference>
<evidence type="ECO:0000256" key="6">
    <source>
        <dbReference type="ARBA" id="ARBA00022840"/>
    </source>
</evidence>
<keyword evidence="2" id="KW-0859">Xylose metabolism</keyword>
<dbReference type="InterPro" id="IPR013449">
    <property type="entry name" value="Rhamnulokinase"/>
</dbReference>
<dbReference type="Pfam" id="PF00370">
    <property type="entry name" value="FGGY_N"/>
    <property type="match status" value="1"/>
</dbReference>
<dbReference type="RefSeq" id="WP_345039011.1">
    <property type="nucleotide sequence ID" value="NZ_BAABBA010000005.1"/>
</dbReference>
<keyword evidence="3" id="KW-0808">Transferase</keyword>
<evidence type="ECO:0000259" key="9">
    <source>
        <dbReference type="Pfam" id="PF02782"/>
    </source>
</evidence>
<accession>A0ABP8ESI0</accession>
<dbReference type="PANTHER" id="PTHR43095">
    <property type="entry name" value="SUGAR KINASE"/>
    <property type="match status" value="1"/>
</dbReference>
<organism evidence="10 11">
    <name type="scientific">Georgenia daeguensis</name>
    <dbReference type="NCBI Taxonomy" id="908355"/>
    <lineage>
        <taxon>Bacteria</taxon>
        <taxon>Bacillati</taxon>
        <taxon>Actinomycetota</taxon>
        <taxon>Actinomycetes</taxon>
        <taxon>Micrococcales</taxon>
        <taxon>Bogoriellaceae</taxon>
        <taxon>Georgenia</taxon>
    </lineage>
</organism>
<evidence type="ECO:0000313" key="11">
    <source>
        <dbReference type="Proteomes" id="UP001499841"/>
    </source>
</evidence>
<feature type="domain" description="Carbohydrate kinase FGGY N-terminal" evidence="8">
    <location>
        <begin position="8"/>
        <end position="219"/>
    </location>
</feature>
<sequence>MAATTTVAAVDLGSSSGRVVAGRYDGAAVRLDEVHRFAVQVQEADGALWWDVEAILAEVRHGLARAARHGPLDAVSVDGWGVDHALLRADGTLAAPVRAYRDPRTADVPAQLAGRAPDLLLWRLTGVRPDPINTTHQLVAGLRDDPALREEVDAVLMLPDYVAHRLGGERGWSRAICSTSGLCAPGARDWSTEVMDLLGLDPAWFGPLSDERTAVGTLADDPRTPLLRAGSHDTACAVHALPPGDGDRAFLSSGSWSLVGVERDEALLDPAALEAGFTNEVRTDGGVRLLKNLTGLWILQECQRQWLAQGLRAEPAELVAEARAADSLGVVLDPAHPDLARPGPMADRVAEHLRRLGAAPADRAQLVRAVLESLAAAYARSVEQLARLTGTRPGHLVVVGGGARNTLLSEMTAAACRIPVLVGPVEASAAGSVLAQLETLGHLAGRDDGARALAASAPPTLIDPGDVDPALRRLADLAAR</sequence>
<evidence type="ECO:0000256" key="1">
    <source>
        <dbReference type="ARBA" id="ARBA00009156"/>
    </source>
</evidence>
<evidence type="ECO:0000256" key="2">
    <source>
        <dbReference type="ARBA" id="ARBA00022629"/>
    </source>
</evidence>
<proteinExistence type="inferred from homology"/>
<dbReference type="InterPro" id="IPR043129">
    <property type="entry name" value="ATPase_NBD"/>
</dbReference>
<gene>
    <name evidence="10" type="ORF">GCM10022262_12970</name>
</gene>
<protein>
    <submittedName>
        <fullName evidence="10">Rhamnulokinase family protein</fullName>
    </submittedName>
</protein>
<keyword evidence="2" id="KW-0119">Carbohydrate metabolism</keyword>
<dbReference type="Proteomes" id="UP001499841">
    <property type="component" value="Unassembled WGS sequence"/>
</dbReference>
<dbReference type="Pfam" id="PF02782">
    <property type="entry name" value="FGGY_C"/>
    <property type="match status" value="1"/>
</dbReference>
<evidence type="ECO:0000259" key="8">
    <source>
        <dbReference type="Pfam" id="PF00370"/>
    </source>
</evidence>
<evidence type="ECO:0000256" key="5">
    <source>
        <dbReference type="ARBA" id="ARBA00022777"/>
    </source>
</evidence>
<evidence type="ECO:0000313" key="10">
    <source>
        <dbReference type="EMBL" id="GAA4286938.1"/>
    </source>
</evidence>
<evidence type="ECO:0000256" key="4">
    <source>
        <dbReference type="ARBA" id="ARBA00022741"/>
    </source>
</evidence>
<keyword evidence="7" id="KW-0684">Rhamnose metabolism</keyword>
<reference evidence="11" key="1">
    <citation type="journal article" date="2019" name="Int. J. Syst. Evol. Microbiol.">
        <title>The Global Catalogue of Microorganisms (GCM) 10K type strain sequencing project: providing services to taxonomists for standard genome sequencing and annotation.</title>
        <authorList>
            <consortium name="The Broad Institute Genomics Platform"/>
            <consortium name="The Broad Institute Genome Sequencing Center for Infectious Disease"/>
            <person name="Wu L."/>
            <person name="Ma J."/>
        </authorList>
    </citation>
    <scope>NUCLEOTIDE SEQUENCE [LARGE SCALE GENOMIC DNA]</scope>
    <source>
        <strain evidence="11">JCM 17459</strain>
    </source>
</reference>
<feature type="domain" description="Carbohydrate kinase FGGY C-terminal" evidence="9">
    <location>
        <begin position="250"/>
        <end position="436"/>
    </location>
</feature>
<keyword evidence="5" id="KW-0418">Kinase</keyword>
<keyword evidence="4" id="KW-0547">Nucleotide-binding</keyword>
<dbReference type="PANTHER" id="PTHR43095:SF5">
    <property type="entry name" value="XYLULOSE KINASE"/>
    <property type="match status" value="1"/>
</dbReference>
<comment type="similarity">
    <text evidence="1">Belongs to the FGGY kinase family.</text>
</comment>
<dbReference type="CDD" id="cd07771">
    <property type="entry name" value="ASKHA_NBD_FGGY_RhaB-like"/>
    <property type="match status" value="1"/>
</dbReference>
<dbReference type="InterPro" id="IPR018484">
    <property type="entry name" value="FGGY_N"/>
</dbReference>
<evidence type="ECO:0000256" key="7">
    <source>
        <dbReference type="ARBA" id="ARBA00023308"/>
    </source>
</evidence>
<keyword evidence="11" id="KW-1185">Reference proteome</keyword>
<dbReference type="InterPro" id="IPR050406">
    <property type="entry name" value="FGGY_Carb_Kinase"/>
</dbReference>
<dbReference type="Gene3D" id="3.30.420.40">
    <property type="match status" value="2"/>
</dbReference>
<comment type="caution">
    <text evidence="10">The sequence shown here is derived from an EMBL/GenBank/DDBJ whole genome shotgun (WGS) entry which is preliminary data.</text>
</comment>
<dbReference type="EMBL" id="BAABBA010000005">
    <property type="protein sequence ID" value="GAA4286938.1"/>
    <property type="molecule type" value="Genomic_DNA"/>
</dbReference>